<dbReference type="EMBL" id="HG966617">
    <property type="protein sequence ID" value="CDO59708.1"/>
    <property type="molecule type" value="Genomic_DNA"/>
</dbReference>
<dbReference type="PANTHER" id="PTHR35569:SF1">
    <property type="entry name" value="CYANAMIDE HYDRATASE DDI2-RELATED"/>
    <property type="match status" value="1"/>
</dbReference>
<evidence type="ECO:0000313" key="2">
    <source>
        <dbReference type="EMBL" id="CDO59708.1"/>
    </source>
</evidence>
<dbReference type="STRING" id="1458461.BN1012_Phect1494"/>
<dbReference type="Gene3D" id="1.10.3210.10">
    <property type="entry name" value="Hypothetical protein af1432"/>
    <property type="match status" value="1"/>
</dbReference>
<accession>X5M8Q0</accession>
<dbReference type="SUPFAM" id="SSF109604">
    <property type="entry name" value="HD-domain/PDEase-like"/>
    <property type="match status" value="1"/>
</dbReference>
<organism evidence="2 3">
    <name type="scientific">Candidatus Phaeomarinibacter ectocarpi</name>
    <dbReference type="NCBI Taxonomy" id="1458461"/>
    <lineage>
        <taxon>Bacteria</taxon>
        <taxon>Pseudomonadati</taxon>
        <taxon>Pseudomonadota</taxon>
        <taxon>Alphaproteobacteria</taxon>
        <taxon>Hyphomicrobiales</taxon>
        <taxon>Parvibaculaceae</taxon>
        <taxon>Candidatus Phaeomarinibacter</taxon>
    </lineage>
</organism>
<dbReference type="AlphaFoldDB" id="X5M8Q0"/>
<dbReference type="PANTHER" id="PTHR35569">
    <property type="entry name" value="CYANAMIDE HYDRATASE DDI2-RELATED"/>
    <property type="match status" value="1"/>
</dbReference>
<keyword evidence="3" id="KW-1185">Reference proteome</keyword>
<proteinExistence type="predicted"/>
<dbReference type="PATRIC" id="fig|1458461.3.peg.1493"/>
<dbReference type="Pfam" id="PF01966">
    <property type="entry name" value="HD"/>
    <property type="match status" value="1"/>
</dbReference>
<sequence>MTLVQDPGRAAKPVLMSRFIRSGLRGRARSLALRLGLRKLNDAVPDDWKVPDSDIAVRAVAAAEAVCPDFIIRHSYRTYCFGALLAARDGLKLDREIFFLAAILHDLGLSEKHADDPGSFEWVGAGLAHDFCLQNGQAEERAALVHDAIALHTSAGIANKCQPEIAMVHFGAGLDLFGMRLEEIPADALAAILEKHARDDFKACFGPCLQHQADTKPKSSIAGPMALGLSDMIQETLGNA</sequence>
<dbReference type="CDD" id="cd00077">
    <property type="entry name" value="HDc"/>
    <property type="match status" value="1"/>
</dbReference>
<dbReference type="KEGG" id="pect:BN1012_Phect1494"/>
<dbReference type="OrthoDB" id="8478129at2"/>
<dbReference type="RefSeq" id="WP_052535480.1">
    <property type="nucleotide sequence ID" value="NZ_HG966617.1"/>
</dbReference>
<evidence type="ECO:0000313" key="3">
    <source>
        <dbReference type="Proteomes" id="UP000032160"/>
    </source>
</evidence>
<gene>
    <name evidence="2" type="ORF">BN1012_Phect1494</name>
</gene>
<name>X5M8Q0_9HYPH</name>
<dbReference type="InterPro" id="IPR003607">
    <property type="entry name" value="HD/PDEase_dom"/>
</dbReference>
<evidence type="ECO:0000259" key="1">
    <source>
        <dbReference type="Pfam" id="PF01966"/>
    </source>
</evidence>
<dbReference type="InterPro" id="IPR006674">
    <property type="entry name" value="HD_domain"/>
</dbReference>
<protein>
    <recommendedName>
        <fullName evidence="1">HD domain-containing protein</fullName>
    </recommendedName>
</protein>
<dbReference type="HOGENOM" id="CLU_070871_2_0_5"/>
<dbReference type="Proteomes" id="UP000032160">
    <property type="component" value="Chromosome I"/>
</dbReference>
<feature type="domain" description="HD" evidence="1">
    <location>
        <begin position="72"/>
        <end position="157"/>
    </location>
</feature>
<reference evidence="2 3" key="1">
    <citation type="journal article" date="2014" name="Front. Genet.">
        <title>Genome and metabolic network of "Candidatus Phaeomarinobacter ectocarpi" Ec32, a new candidate genus of Alphaproteobacteria frequently associated with brown algae.</title>
        <authorList>
            <person name="Dittami S.M."/>
            <person name="Barbeyron T."/>
            <person name="Boyen C."/>
            <person name="Cambefort J."/>
            <person name="Collet G."/>
            <person name="Delage L."/>
            <person name="Gobet A."/>
            <person name="Groisillier A."/>
            <person name="Leblanc C."/>
            <person name="Michel G."/>
            <person name="Scornet D."/>
            <person name="Siegel A."/>
            <person name="Tapia J.E."/>
            <person name="Tonon T."/>
        </authorList>
    </citation>
    <scope>NUCLEOTIDE SEQUENCE [LARGE SCALE GENOMIC DNA]</scope>
    <source>
        <strain evidence="2 3">Ec32</strain>
    </source>
</reference>